<reference evidence="1" key="2">
    <citation type="journal article" date="2016" name="Fungal Biol.">
        <title>Ochratoxin A production by Penicillium thymicola.</title>
        <authorList>
            <person name="Nguyen H.D.T."/>
            <person name="McMullin D.R."/>
            <person name="Ponomareva E."/>
            <person name="Riley R."/>
            <person name="Pomraning K.R."/>
            <person name="Baker S.E."/>
            <person name="Seifert K.A."/>
        </authorList>
    </citation>
    <scope>NUCLEOTIDE SEQUENCE</scope>
    <source>
        <strain evidence="1">DAOM 180753</strain>
    </source>
</reference>
<name>A0AAI9T5C5_PENTH</name>
<proteinExistence type="predicted"/>
<organism evidence="1 2">
    <name type="scientific">Penicillium thymicola</name>
    <dbReference type="NCBI Taxonomy" id="293382"/>
    <lineage>
        <taxon>Eukaryota</taxon>
        <taxon>Fungi</taxon>
        <taxon>Dikarya</taxon>
        <taxon>Ascomycota</taxon>
        <taxon>Pezizomycotina</taxon>
        <taxon>Eurotiomycetes</taxon>
        <taxon>Eurotiomycetidae</taxon>
        <taxon>Eurotiales</taxon>
        <taxon>Aspergillaceae</taxon>
        <taxon>Penicillium</taxon>
    </lineage>
</organism>
<sequence length="100" mass="11411">ARVIRINRSLDNSINMLNRDLKPNQTSKVKRLKGTQQEPRCAMWTRSGVEKEKEEKEEVGGGGGYLYLHLTITCSGTCFVTYQRIIDCFFVDRVLLCLIG</sequence>
<comment type="caution">
    <text evidence="1">The sequence shown here is derived from an EMBL/GenBank/DDBJ whole genome shotgun (WGS) entry which is preliminary data.</text>
</comment>
<feature type="non-terminal residue" evidence="1">
    <location>
        <position position="1"/>
    </location>
</feature>
<protein>
    <submittedName>
        <fullName evidence="1">Uncharacterized protein</fullName>
    </submittedName>
</protein>
<evidence type="ECO:0000313" key="1">
    <source>
        <dbReference type="EMBL" id="KAJ9480531.1"/>
    </source>
</evidence>
<dbReference type="EMBL" id="LACB01001358">
    <property type="protein sequence ID" value="KAJ9480531.1"/>
    <property type="molecule type" value="Genomic_DNA"/>
</dbReference>
<dbReference type="AlphaFoldDB" id="A0AAI9T5C5"/>
<evidence type="ECO:0000313" key="2">
    <source>
        <dbReference type="Proteomes" id="UP001227192"/>
    </source>
</evidence>
<keyword evidence="2" id="KW-1185">Reference proteome</keyword>
<gene>
    <name evidence="1" type="ORF">VN97_g13026</name>
</gene>
<accession>A0AAI9T5C5</accession>
<reference evidence="1" key="1">
    <citation type="submission" date="2015-06" db="EMBL/GenBank/DDBJ databases">
        <authorList>
            <person name="Nguyen H."/>
        </authorList>
    </citation>
    <scope>NUCLEOTIDE SEQUENCE</scope>
    <source>
        <strain evidence="1">DAOM 180753</strain>
    </source>
</reference>
<dbReference type="Proteomes" id="UP001227192">
    <property type="component" value="Unassembled WGS sequence"/>
</dbReference>